<name>A0A4Y2CTN0_ARAVE</name>
<comment type="caution">
    <text evidence="1">The sequence shown here is derived from an EMBL/GenBank/DDBJ whole genome shotgun (WGS) entry which is preliminary data.</text>
</comment>
<dbReference type="AlphaFoldDB" id="A0A4Y2CTN0"/>
<keyword evidence="2" id="KW-1185">Reference proteome</keyword>
<organism evidence="1 2">
    <name type="scientific">Araneus ventricosus</name>
    <name type="common">Orbweaver spider</name>
    <name type="synonym">Epeira ventricosa</name>
    <dbReference type="NCBI Taxonomy" id="182803"/>
    <lineage>
        <taxon>Eukaryota</taxon>
        <taxon>Metazoa</taxon>
        <taxon>Ecdysozoa</taxon>
        <taxon>Arthropoda</taxon>
        <taxon>Chelicerata</taxon>
        <taxon>Arachnida</taxon>
        <taxon>Araneae</taxon>
        <taxon>Araneomorphae</taxon>
        <taxon>Entelegynae</taxon>
        <taxon>Araneoidea</taxon>
        <taxon>Araneidae</taxon>
        <taxon>Araneus</taxon>
    </lineage>
</organism>
<dbReference type="EMBL" id="BGPR01000247">
    <property type="protein sequence ID" value="GBM07822.1"/>
    <property type="molecule type" value="Genomic_DNA"/>
</dbReference>
<evidence type="ECO:0000313" key="2">
    <source>
        <dbReference type="Proteomes" id="UP000499080"/>
    </source>
</evidence>
<sequence length="131" mass="14213">MNTDITCLFDAFPVKICIFASFIQRCKYPFFHLLQSFVAAFLRNLRIVAFMYILYPGIKSHGARSGNNLVVEVQECDILTRNLTQGGPPAGVIQKIPTLAQPTQKGCKAGRGTAGRAPPACGGRGLLGTIR</sequence>
<accession>A0A4Y2CTN0</accession>
<evidence type="ECO:0000313" key="1">
    <source>
        <dbReference type="EMBL" id="GBM07822.1"/>
    </source>
</evidence>
<dbReference type="Proteomes" id="UP000499080">
    <property type="component" value="Unassembled WGS sequence"/>
</dbReference>
<reference evidence="1 2" key="1">
    <citation type="journal article" date="2019" name="Sci. Rep.">
        <title>Orb-weaving spider Araneus ventricosus genome elucidates the spidroin gene catalogue.</title>
        <authorList>
            <person name="Kono N."/>
            <person name="Nakamura H."/>
            <person name="Ohtoshi R."/>
            <person name="Moran D.A.P."/>
            <person name="Shinohara A."/>
            <person name="Yoshida Y."/>
            <person name="Fujiwara M."/>
            <person name="Mori M."/>
            <person name="Tomita M."/>
            <person name="Arakawa K."/>
        </authorList>
    </citation>
    <scope>NUCLEOTIDE SEQUENCE [LARGE SCALE GENOMIC DNA]</scope>
</reference>
<gene>
    <name evidence="1" type="ORF">AVEN_33103_1</name>
</gene>
<protein>
    <submittedName>
        <fullName evidence="1">Uncharacterized protein</fullName>
    </submittedName>
</protein>
<proteinExistence type="predicted"/>